<evidence type="ECO:0000313" key="4">
    <source>
        <dbReference type="EMBL" id="MFC4767329.1"/>
    </source>
</evidence>
<dbReference type="PANTHER" id="PTHR37299">
    <property type="entry name" value="TRANSCRIPTIONAL REGULATOR-RELATED"/>
    <property type="match status" value="1"/>
</dbReference>
<dbReference type="SMART" id="SM00448">
    <property type="entry name" value="REC"/>
    <property type="match status" value="1"/>
</dbReference>
<dbReference type="InterPro" id="IPR011006">
    <property type="entry name" value="CheY-like_superfamily"/>
</dbReference>
<dbReference type="InterPro" id="IPR046947">
    <property type="entry name" value="LytR-like"/>
</dbReference>
<name>A0ABV9PZ45_9BACL</name>
<dbReference type="Gene3D" id="2.40.50.40">
    <property type="match status" value="1"/>
</dbReference>
<evidence type="ECO:0000259" key="2">
    <source>
        <dbReference type="PROSITE" id="PS50110"/>
    </source>
</evidence>
<comment type="caution">
    <text evidence="4">The sequence shown here is derived from an EMBL/GenBank/DDBJ whole genome shotgun (WGS) entry which is preliminary data.</text>
</comment>
<reference evidence="5" key="1">
    <citation type="journal article" date="2019" name="Int. J. Syst. Evol. Microbiol.">
        <title>The Global Catalogue of Microorganisms (GCM) 10K type strain sequencing project: providing services to taxonomists for standard genome sequencing and annotation.</title>
        <authorList>
            <consortium name="The Broad Institute Genomics Platform"/>
            <consortium name="The Broad Institute Genome Sequencing Center for Infectious Disease"/>
            <person name="Wu L."/>
            <person name="Ma J."/>
        </authorList>
    </citation>
    <scope>NUCLEOTIDE SEQUENCE [LARGE SCALE GENOMIC DNA]</scope>
    <source>
        <strain evidence="5">WYCCWR 12678</strain>
    </source>
</reference>
<dbReference type="Gene3D" id="3.40.50.2300">
    <property type="match status" value="1"/>
</dbReference>
<organism evidence="4 5">
    <name type="scientific">Effusibacillus consociatus</name>
    <dbReference type="NCBI Taxonomy" id="1117041"/>
    <lineage>
        <taxon>Bacteria</taxon>
        <taxon>Bacillati</taxon>
        <taxon>Bacillota</taxon>
        <taxon>Bacilli</taxon>
        <taxon>Bacillales</taxon>
        <taxon>Alicyclobacillaceae</taxon>
        <taxon>Effusibacillus</taxon>
    </lineage>
</organism>
<dbReference type="Pfam" id="PF00072">
    <property type="entry name" value="Response_reg"/>
    <property type="match status" value="1"/>
</dbReference>
<evidence type="ECO:0000259" key="3">
    <source>
        <dbReference type="PROSITE" id="PS50930"/>
    </source>
</evidence>
<dbReference type="Proteomes" id="UP001596002">
    <property type="component" value="Unassembled WGS sequence"/>
</dbReference>
<sequence length="235" mass="27140">MLKAFIVDDEMLARDELAYILCQSKRVEVVGEADCIEDAIVQVRKLAPHVVFLDIQLSEDSGLDLARQLLDFDHRPEIVFATAYDDYALKAFELNAVDYILKPFDENRIRQTVDKMIKLRNITRLERPDKLAITVEDRILLMNVGRILYIGSTEGKTVIVTDEQHYIVSEPLVNLERKLQNTPIVRVHRAFLVNLDGIMEIQPWFNSTYILIMKNGSKVPVSRTYLKDLKQLFGF</sequence>
<dbReference type="Pfam" id="PF04397">
    <property type="entry name" value="LytTR"/>
    <property type="match status" value="1"/>
</dbReference>
<dbReference type="InterPro" id="IPR001789">
    <property type="entry name" value="Sig_transdc_resp-reg_receiver"/>
</dbReference>
<dbReference type="Gene3D" id="2.20.25.10">
    <property type="match status" value="1"/>
</dbReference>
<dbReference type="SMART" id="SM00850">
    <property type="entry name" value="LytTR"/>
    <property type="match status" value="1"/>
</dbReference>
<feature type="domain" description="HTH LytTR-type" evidence="3">
    <location>
        <begin position="131"/>
        <end position="235"/>
    </location>
</feature>
<dbReference type="InterPro" id="IPR007492">
    <property type="entry name" value="LytTR_DNA-bd_dom"/>
</dbReference>
<dbReference type="PROSITE" id="PS50930">
    <property type="entry name" value="HTH_LYTTR"/>
    <property type="match status" value="1"/>
</dbReference>
<gene>
    <name evidence="4" type="ORF">ACFO8Q_08125</name>
</gene>
<feature type="modified residue" description="4-aspartylphosphate" evidence="1">
    <location>
        <position position="54"/>
    </location>
</feature>
<keyword evidence="5" id="KW-1185">Reference proteome</keyword>
<dbReference type="PROSITE" id="PS50110">
    <property type="entry name" value="RESPONSE_REGULATORY"/>
    <property type="match status" value="1"/>
</dbReference>
<dbReference type="EMBL" id="JBHSHC010000052">
    <property type="protein sequence ID" value="MFC4767329.1"/>
    <property type="molecule type" value="Genomic_DNA"/>
</dbReference>
<protein>
    <submittedName>
        <fullName evidence="4">LytR/AlgR family response regulator transcription factor</fullName>
    </submittedName>
</protein>
<accession>A0ABV9PZ45</accession>
<dbReference type="SUPFAM" id="SSF52172">
    <property type="entry name" value="CheY-like"/>
    <property type="match status" value="1"/>
</dbReference>
<evidence type="ECO:0000313" key="5">
    <source>
        <dbReference type="Proteomes" id="UP001596002"/>
    </source>
</evidence>
<feature type="domain" description="Response regulatory" evidence="2">
    <location>
        <begin position="3"/>
        <end position="117"/>
    </location>
</feature>
<proteinExistence type="predicted"/>
<keyword evidence="1" id="KW-0597">Phosphoprotein</keyword>
<dbReference type="RefSeq" id="WP_380025243.1">
    <property type="nucleotide sequence ID" value="NZ_JBHSHC010000052.1"/>
</dbReference>
<dbReference type="PANTHER" id="PTHR37299:SF1">
    <property type="entry name" value="STAGE 0 SPORULATION PROTEIN A HOMOLOG"/>
    <property type="match status" value="1"/>
</dbReference>
<evidence type="ECO:0000256" key="1">
    <source>
        <dbReference type="PROSITE-ProRule" id="PRU00169"/>
    </source>
</evidence>